<evidence type="ECO:0000313" key="7">
    <source>
        <dbReference type="EMBL" id="OCF28856.1"/>
    </source>
</evidence>
<dbReference type="Pfam" id="PF00071">
    <property type="entry name" value="Ras"/>
    <property type="match status" value="1"/>
</dbReference>
<dbReference type="GO" id="GO:0005816">
    <property type="term" value="C:spindle pole body"/>
    <property type="evidence" value="ECO:0007669"/>
    <property type="project" value="UniProtKB-ARBA"/>
</dbReference>
<dbReference type="AlphaFoldDB" id="A0A1B9GCX1"/>
<evidence type="ECO:0000256" key="6">
    <source>
        <dbReference type="SAM" id="MobiDB-lite"/>
    </source>
</evidence>
<dbReference type="InterPro" id="IPR027417">
    <property type="entry name" value="P-loop_NTPase"/>
</dbReference>
<dbReference type="SMART" id="SM00175">
    <property type="entry name" value="RAB"/>
    <property type="match status" value="1"/>
</dbReference>
<dbReference type="SMART" id="SM00173">
    <property type="entry name" value="RAS"/>
    <property type="match status" value="1"/>
</dbReference>
<gene>
    <name evidence="7" type="ORF">I302_00346</name>
</gene>
<dbReference type="OrthoDB" id="6585768at2759"/>
<dbReference type="GO" id="GO:0051301">
    <property type="term" value="P:cell division"/>
    <property type="evidence" value="ECO:0007669"/>
    <property type="project" value="UniProtKB-KW"/>
</dbReference>
<keyword evidence="3" id="KW-0498">Mitosis</keyword>
<keyword evidence="1" id="KW-0132">Cell division</keyword>
<sequence>MTDQGYISSGSGSGRVSGGEGGDRNSIVLKVGMVGDSQIGKTSLMVKYVEGSFDEDYIQTLGVNFMEKAITIRNTEITFSIWDLGGQREFVSMLPLVSNDAVAILFMFDLTRKATLNSVKEWYRQARGFNKTAIPVLIGTKYDQFASFPREEQEEITKQAKRFSKAMHAPLIFCSTSHSINVQKIFKIVLAKAFDLKVGLGRGALPATRLHDKMASVLMFFLWFASASYRR</sequence>
<evidence type="ECO:0000256" key="2">
    <source>
        <dbReference type="ARBA" id="ARBA00022741"/>
    </source>
</evidence>
<dbReference type="NCBIfam" id="TIGR00231">
    <property type="entry name" value="small_GTP"/>
    <property type="match status" value="1"/>
</dbReference>
<dbReference type="SUPFAM" id="SSF52540">
    <property type="entry name" value="P-loop containing nucleoside triphosphate hydrolases"/>
    <property type="match status" value="1"/>
</dbReference>
<reference evidence="7" key="1">
    <citation type="submission" date="2013-07" db="EMBL/GenBank/DDBJ databases">
        <title>The Genome Sequence of Cryptococcus bestiolae CBS10118.</title>
        <authorList>
            <consortium name="The Broad Institute Genome Sequencing Platform"/>
            <person name="Cuomo C."/>
            <person name="Litvintseva A."/>
            <person name="Chen Y."/>
            <person name="Heitman J."/>
            <person name="Sun S."/>
            <person name="Springer D."/>
            <person name="Dromer F."/>
            <person name="Young S.K."/>
            <person name="Zeng Q."/>
            <person name="Gargeya S."/>
            <person name="Fitzgerald M."/>
            <person name="Abouelleil A."/>
            <person name="Alvarado L."/>
            <person name="Berlin A.M."/>
            <person name="Chapman S.B."/>
            <person name="Dewar J."/>
            <person name="Goldberg J."/>
            <person name="Griggs A."/>
            <person name="Gujja S."/>
            <person name="Hansen M."/>
            <person name="Howarth C."/>
            <person name="Imamovic A."/>
            <person name="Larimer J."/>
            <person name="McCowan C."/>
            <person name="Murphy C."/>
            <person name="Pearson M."/>
            <person name="Priest M."/>
            <person name="Roberts A."/>
            <person name="Saif S."/>
            <person name="Shea T."/>
            <person name="Sykes S."/>
            <person name="Wortman J."/>
            <person name="Nusbaum C."/>
            <person name="Birren B."/>
        </authorList>
    </citation>
    <scope>NUCLEOTIDE SEQUENCE [LARGE SCALE GENOMIC DNA]</scope>
    <source>
        <strain evidence="7">CBS 10118</strain>
    </source>
</reference>
<dbReference type="PROSITE" id="PS51419">
    <property type="entry name" value="RAB"/>
    <property type="match status" value="1"/>
</dbReference>
<evidence type="ECO:0000256" key="5">
    <source>
        <dbReference type="ARBA" id="ARBA00023306"/>
    </source>
</evidence>
<dbReference type="PRINTS" id="PR00449">
    <property type="entry name" value="RASTRNSFRMNG"/>
</dbReference>
<dbReference type="PROSITE" id="PS51421">
    <property type="entry name" value="RAS"/>
    <property type="match status" value="1"/>
</dbReference>
<keyword evidence="5" id="KW-0131">Cell cycle</keyword>
<dbReference type="CDD" id="cd04128">
    <property type="entry name" value="Spg1"/>
    <property type="match status" value="1"/>
</dbReference>
<dbReference type="GO" id="GO:0090068">
    <property type="term" value="P:positive regulation of cell cycle process"/>
    <property type="evidence" value="ECO:0007669"/>
    <property type="project" value="UniProtKB-ARBA"/>
</dbReference>
<dbReference type="VEuPathDB" id="FungiDB:I302_00346"/>
<feature type="compositionally biased region" description="Low complexity" evidence="6">
    <location>
        <begin position="1"/>
        <end position="10"/>
    </location>
</feature>
<dbReference type="GO" id="GO:0005525">
    <property type="term" value="F:GTP binding"/>
    <property type="evidence" value="ECO:0007669"/>
    <property type="project" value="UniProtKB-KW"/>
</dbReference>
<dbReference type="EMBL" id="KI894018">
    <property type="protein sequence ID" value="OCF28856.1"/>
    <property type="molecule type" value="Genomic_DNA"/>
</dbReference>
<feature type="compositionally biased region" description="Gly residues" evidence="6">
    <location>
        <begin position="11"/>
        <end position="20"/>
    </location>
</feature>
<dbReference type="GO" id="GO:0003924">
    <property type="term" value="F:GTPase activity"/>
    <property type="evidence" value="ECO:0007669"/>
    <property type="project" value="InterPro"/>
</dbReference>
<keyword evidence="2" id="KW-0547">Nucleotide-binding</keyword>
<evidence type="ECO:0000256" key="3">
    <source>
        <dbReference type="ARBA" id="ARBA00022776"/>
    </source>
</evidence>
<accession>A0A1B9GCX1</accession>
<reference evidence="7" key="2">
    <citation type="submission" date="2014-01" db="EMBL/GenBank/DDBJ databases">
        <title>Evolution of pathogenesis and genome organization in the Tremellales.</title>
        <authorList>
            <person name="Cuomo C."/>
            <person name="Litvintseva A."/>
            <person name="Heitman J."/>
            <person name="Chen Y."/>
            <person name="Sun S."/>
            <person name="Springer D."/>
            <person name="Dromer F."/>
            <person name="Young S."/>
            <person name="Zeng Q."/>
            <person name="Chapman S."/>
            <person name="Gujja S."/>
            <person name="Saif S."/>
            <person name="Birren B."/>
        </authorList>
    </citation>
    <scope>NUCLEOTIDE SEQUENCE</scope>
    <source>
        <strain evidence="7">CBS 10118</strain>
    </source>
</reference>
<feature type="region of interest" description="Disordered" evidence="6">
    <location>
        <begin position="1"/>
        <end position="21"/>
    </location>
</feature>
<organism evidence="7">
    <name type="scientific">Kwoniella bestiolae CBS 10118</name>
    <dbReference type="NCBI Taxonomy" id="1296100"/>
    <lineage>
        <taxon>Eukaryota</taxon>
        <taxon>Fungi</taxon>
        <taxon>Dikarya</taxon>
        <taxon>Basidiomycota</taxon>
        <taxon>Agaricomycotina</taxon>
        <taxon>Tremellomycetes</taxon>
        <taxon>Tremellales</taxon>
        <taxon>Cryptococcaceae</taxon>
        <taxon>Kwoniella</taxon>
    </lineage>
</organism>
<dbReference type="STRING" id="1296100.A0A1B9GCX1"/>
<keyword evidence="4" id="KW-0342">GTP-binding</keyword>
<dbReference type="PANTHER" id="PTHR47978">
    <property type="match status" value="1"/>
</dbReference>
<dbReference type="InterPro" id="IPR001806">
    <property type="entry name" value="Small_GTPase"/>
</dbReference>
<dbReference type="Gene3D" id="3.40.50.300">
    <property type="entry name" value="P-loop containing nucleotide triphosphate hydrolases"/>
    <property type="match status" value="1"/>
</dbReference>
<name>A0A1B9GCX1_9TREE</name>
<proteinExistence type="predicted"/>
<evidence type="ECO:0000256" key="1">
    <source>
        <dbReference type="ARBA" id="ARBA00022618"/>
    </source>
</evidence>
<dbReference type="FunFam" id="3.40.50.300:FF:000330">
    <property type="entry name" value="Septum-promoting GTP-binding protein 1"/>
    <property type="match status" value="1"/>
</dbReference>
<protein>
    <submittedName>
        <fullName evidence="7">Septum-promoting GTP-binding protein 1</fullName>
    </submittedName>
</protein>
<dbReference type="InterPro" id="IPR005225">
    <property type="entry name" value="Small_GTP-bd"/>
</dbReference>
<dbReference type="SMART" id="SM00174">
    <property type="entry name" value="RHO"/>
    <property type="match status" value="1"/>
</dbReference>
<dbReference type="InterPro" id="IPR017231">
    <property type="entry name" value="Small_GTPase_Tem1/Spg1"/>
</dbReference>
<evidence type="ECO:0000256" key="4">
    <source>
        <dbReference type="ARBA" id="ARBA00023134"/>
    </source>
</evidence>
<dbReference type="GO" id="GO:0035556">
    <property type="term" value="P:intracellular signal transduction"/>
    <property type="evidence" value="ECO:0007669"/>
    <property type="project" value="UniProtKB-ARBA"/>
</dbReference>